<proteinExistence type="predicted"/>
<organism evidence="1 2">
    <name type="scientific">Prunus armeniaca</name>
    <name type="common">Apricot</name>
    <name type="synonym">Armeniaca vulgaris</name>
    <dbReference type="NCBI Taxonomy" id="36596"/>
    <lineage>
        <taxon>Eukaryota</taxon>
        <taxon>Viridiplantae</taxon>
        <taxon>Streptophyta</taxon>
        <taxon>Embryophyta</taxon>
        <taxon>Tracheophyta</taxon>
        <taxon>Spermatophyta</taxon>
        <taxon>Magnoliopsida</taxon>
        <taxon>eudicotyledons</taxon>
        <taxon>Gunneridae</taxon>
        <taxon>Pentapetalae</taxon>
        <taxon>rosids</taxon>
        <taxon>fabids</taxon>
        <taxon>Rosales</taxon>
        <taxon>Rosaceae</taxon>
        <taxon>Amygdaloideae</taxon>
        <taxon>Amygdaleae</taxon>
        <taxon>Prunus</taxon>
    </lineage>
</organism>
<sequence length="65" mass="7134">MGAKITAMRKLSASRIRPNLNEGAAEREGGGARCAGLYMENERPGRRKAVEKYCVPQQTRCPLGK</sequence>
<evidence type="ECO:0000313" key="2">
    <source>
        <dbReference type="Proteomes" id="UP000507222"/>
    </source>
</evidence>
<evidence type="ECO:0000313" key="1">
    <source>
        <dbReference type="EMBL" id="CAB4290411.1"/>
    </source>
</evidence>
<dbReference type="EMBL" id="CAEKDK010000008">
    <property type="protein sequence ID" value="CAB4290411.1"/>
    <property type="molecule type" value="Genomic_DNA"/>
</dbReference>
<gene>
    <name evidence="1" type="ORF">CURHAP_LOCUS50400</name>
</gene>
<dbReference type="Proteomes" id="UP000507222">
    <property type="component" value="Unassembled WGS sequence"/>
</dbReference>
<reference evidence="1 2" key="1">
    <citation type="submission" date="2020-05" db="EMBL/GenBank/DDBJ databases">
        <authorList>
            <person name="Campoy J."/>
            <person name="Schneeberger K."/>
            <person name="Spophaly S."/>
        </authorList>
    </citation>
    <scope>NUCLEOTIDE SEQUENCE [LARGE SCALE GENOMIC DNA]</scope>
    <source>
        <strain evidence="1">PruArmRojPasFocal</strain>
    </source>
</reference>
<name>A0A6J5VR45_PRUAR</name>
<dbReference type="AlphaFoldDB" id="A0A6J5VR45"/>
<accession>A0A6J5VR45</accession>
<protein>
    <submittedName>
        <fullName evidence="1">Uncharacterized protein</fullName>
    </submittedName>
</protein>